<dbReference type="PANTHER" id="PTHR45965:SF3">
    <property type="entry name" value="INACTIVE RHOMBOID PROTEIN 1"/>
    <property type="match status" value="1"/>
</dbReference>
<dbReference type="Proteomes" id="UP000663864">
    <property type="component" value="Unassembled WGS sequence"/>
</dbReference>
<dbReference type="EMBL" id="CAJOBD010001833">
    <property type="protein sequence ID" value="CAF3835040.1"/>
    <property type="molecule type" value="Genomic_DNA"/>
</dbReference>
<evidence type="ECO:0000256" key="2">
    <source>
        <dbReference type="SAM" id="MobiDB-lite"/>
    </source>
</evidence>
<dbReference type="EMBL" id="CAJNOT010002344">
    <property type="protein sequence ID" value="CAF1307884.1"/>
    <property type="molecule type" value="Genomic_DNA"/>
</dbReference>
<feature type="compositionally biased region" description="Acidic residues" evidence="2">
    <location>
        <begin position="118"/>
        <end position="134"/>
    </location>
</feature>
<dbReference type="GO" id="GO:0050708">
    <property type="term" value="P:regulation of protein secretion"/>
    <property type="evidence" value="ECO:0007669"/>
    <property type="project" value="TreeGrafter"/>
</dbReference>
<dbReference type="GO" id="GO:0042058">
    <property type="term" value="P:regulation of epidermal growth factor receptor signaling pathway"/>
    <property type="evidence" value="ECO:0007669"/>
    <property type="project" value="TreeGrafter"/>
</dbReference>
<organism evidence="4 6">
    <name type="scientific">Rotaria sordida</name>
    <dbReference type="NCBI Taxonomy" id="392033"/>
    <lineage>
        <taxon>Eukaryota</taxon>
        <taxon>Metazoa</taxon>
        <taxon>Spiralia</taxon>
        <taxon>Gnathifera</taxon>
        <taxon>Rotifera</taxon>
        <taxon>Eurotatoria</taxon>
        <taxon>Bdelloidea</taxon>
        <taxon>Philodinida</taxon>
        <taxon>Philodinidae</taxon>
        <taxon>Rotaria</taxon>
    </lineage>
</organism>
<protein>
    <recommendedName>
        <fullName evidence="3">Hikeshi-like C-terminal domain-containing protein</fullName>
    </recommendedName>
</protein>
<evidence type="ECO:0000259" key="3">
    <source>
        <dbReference type="Pfam" id="PF21057"/>
    </source>
</evidence>
<reference evidence="4" key="1">
    <citation type="submission" date="2021-02" db="EMBL/GenBank/DDBJ databases">
        <authorList>
            <person name="Nowell W R."/>
        </authorList>
    </citation>
    <scope>NUCLEOTIDE SEQUENCE</scope>
</reference>
<dbReference type="Proteomes" id="UP000663836">
    <property type="component" value="Unassembled WGS sequence"/>
</dbReference>
<proteinExistence type="inferred from homology"/>
<evidence type="ECO:0000256" key="1">
    <source>
        <dbReference type="ARBA" id="ARBA00009045"/>
    </source>
</evidence>
<dbReference type="InterPro" id="IPR048364">
    <property type="entry name" value="Hikeshi-like_C"/>
</dbReference>
<dbReference type="InterPro" id="IPR051512">
    <property type="entry name" value="Inactive_Rhomboid"/>
</dbReference>
<gene>
    <name evidence="5" type="ORF">JBS370_LOCUS17297</name>
    <name evidence="4" type="ORF">ZHD862_LOCUS28324</name>
</gene>
<dbReference type="PANTHER" id="PTHR45965">
    <property type="entry name" value="INACTIVE RHOMBOID PROTEIN"/>
    <property type="match status" value="1"/>
</dbReference>
<accession>A0A815EBN1</accession>
<comment type="caution">
    <text evidence="4">The sequence shown here is derived from an EMBL/GenBank/DDBJ whole genome shotgun (WGS) entry which is preliminary data.</text>
</comment>
<feature type="domain" description="Hikeshi-like C-terminal" evidence="3">
    <location>
        <begin position="158"/>
        <end position="205"/>
    </location>
</feature>
<feature type="region of interest" description="Disordered" evidence="2">
    <location>
        <begin position="117"/>
        <end position="146"/>
    </location>
</feature>
<dbReference type="GO" id="GO:0005789">
    <property type="term" value="C:endoplasmic reticulum membrane"/>
    <property type="evidence" value="ECO:0007669"/>
    <property type="project" value="TreeGrafter"/>
</dbReference>
<evidence type="ECO:0000313" key="4">
    <source>
        <dbReference type="EMBL" id="CAF1307884.1"/>
    </source>
</evidence>
<evidence type="ECO:0000313" key="5">
    <source>
        <dbReference type="EMBL" id="CAF3835040.1"/>
    </source>
</evidence>
<sequence>MNPWFGPHPTDLIRLGAKYTPCIRRHDEVKSRYDKQARLEDISGCCIDSTSGRCMQTLSQQCLSRSGLTWYRTPEINEEQKNAYVQSLILKLILDYNGAGGNVDPMKADGDRIVYTYEGDDDKNDDDSKEDNNDDDVHLNNIQPNDTTPSTTALNIKFISKMFYNFVNYITSFGQNVPGTPEQVVQTWFNYFHERINENPNFWKEEKIILND</sequence>
<dbReference type="Pfam" id="PF21057">
    <property type="entry name" value="Hikeshi-like_C"/>
    <property type="match status" value="1"/>
</dbReference>
<evidence type="ECO:0000313" key="6">
    <source>
        <dbReference type="Proteomes" id="UP000663864"/>
    </source>
</evidence>
<comment type="similarity">
    <text evidence="1">Belongs to the peptidase S54 family.</text>
</comment>
<name>A0A815EBN1_9BILA</name>
<dbReference type="AlphaFoldDB" id="A0A815EBN1"/>